<dbReference type="RefSeq" id="WP_042747905.1">
    <property type="nucleotide sequence ID" value="NZ_AZSI01000014.1"/>
</dbReference>
<sequence length="281" mass="28671">MDKLILKSTTLLAGVLISSPMIITTASAATTGGDYTSSANLTLQAGTGPVDPLDPTDPTNPVTPVDPGTPGASGNLTVDYGSTLYFGTQSISTKSKTYYVHPDMVKDQSNAVKVVPNYAQVTDQSGELSGWTLSLTQASDLHMTTGTSTEPGYALSGAQISFTGGTLLGGNGITAGKPRDVVASGALTPGVATKLVSAAKNEGAGTWLYNFGDVDAYDASSVDTANTTDHTKVATKSAISLAVPAGLIEKAAPYTTDLYWSLQAVPGNDWDGNTSAVTPVP</sequence>
<feature type="compositionally biased region" description="Low complexity" evidence="1">
    <location>
        <begin position="46"/>
        <end position="70"/>
    </location>
</feature>
<feature type="domain" description="WxL" evidence="3">
    <location>
        <begin position="32"/>
        <end position="266"/>
    </location>
</feature>
<dbReference type="InterPro" id="IPR027994">
    <property type="entry name" value="WxL_dom"/>
</dbReference>
<evidence type="ECO:0000256" key="1">
    <source>
        <dbReference type="SAM" id="MobiDB-lite"/>
    </source>
</evidence>
<evidence type="ECO:0000313" key="4">
    <source>
        <dbReference type="EMBL" id="KEY63054.1"/>
    </source>
</evidence>
<name>A0A084ACM5_LACLC</name>
<dbReference type="Pfam" id="PF13731">
    <property type="entry name" value="WxL"/>
    <property type="match status" value="1"/>
</dbReference>
<evidence type="ECO:0000313" key="5">
    <source>
        <dbReference type="Proteomes" id="UP000028401"/>
    </source>
</evidence>
<reference evidence="4 5" key="1">
    <citation type="submission" date="2014-06" db="EMBL/GenBank/DDBJ databases">
        <title>Draft genome sequence of the putrescine producing strain Lactococcus lactis subsp cremoris GE214.</title>
        <authorList>
            <person name="Ladero V."/>
            <person name="Linares D.M."/>
            <person name="del Rio B."/>
            <person name="Mayo B."/>
            <person name="Martin M.C."/>
            <person name="Fernandez M."/>
            <person name="Alvarez M.A."/>
        </authorList>
    </citation>
    <scope>NUCLEOTIDE SEQUENCE [LARGE SCALE GENOMIC DNA]</scope>
    <source>
        <strain evidence="4 5">GE214</strain>
    </source>
</reference>
<protein>
    <submittedName>
        <fullName evidence="4">Cell surface protein</fullName>
    </submittedName>
</protein>
<organism evidence="4 5">
    <name type="scientific">Lactococcus cremoris subsp. cremoris GE214</name>
    <dbReference type="NCBI Taxonomy" id="1415168"/>
    <lineage>
        <taxon>Bacteria</taxon>
        <taxon>Bacillati</taxon>
        <taxon>Bacillota</taxon>
        <taxon>Bacilli</taxon>
        <taxon>Lactobacillales</taxon>
        <taxon>Streptococcaceae</taxon>
        <taxon>Lactococcus</taxon>
        <taxon>Lactococcus cremoris subsp. cremoris</taxon>
    </lineage>
</organism>
<comment type="caution">
    <text evidence="4">The sequence shown here is derived from an EMBL/GenBank/DDBJ whole genome shotgun (WGS) entry which is preliminary data.</text>
</comment>
<keyword evidence="2" id="KW-0732">Signal</keyword>
<dbReference type="Proteomes" id="UP000028401">
    <property type="component" value="Unassembled WGS sequence"/>
</dbReference>
<dbReference type="PATRIC" id="fig|1415168.3.peg.778"/>
<feature type="region of interest" description="Disordered" evidence="1">
    <location>
        <begin position="43"/>
        <end position="74"/>
    </location>
</feature>
<dbReference type="EMBL" id="AZSI01000014">
    <property type="protein sequence ID" value="KEY63054.1"/>
    <property type="molecule type" value="Genomic_DNA"/>
</dbReference>
<proteinExistence type="predicted"/>
<gene>
    <name evidence="4" type="ORF">U725_00732</name>
</gene>
<feature type="chain" id="PRO_5001770601" evidence="2">
    <location>
        <begin position="29"/>
        <end position="281"/>
    </location>
</feature>
<evidence type="ECO:0000256" key="2">
    <source>
        <dbReference type="SAM" id="SignalP"/>
    </source>
</evidence>
<feature type="signal peptide" evidence="2">
    <location>
        <begin position="1"/>
        <end position="28"/>
    </location>
</feature>
<evidence type="ECO:0000259" key="3">
    <source>
        <dbReference type="Pfam" id="PF13731"/>
    </source>
</evidence>
<accession>A0A084ACM5</accession>
<dbReference type="AlphaFoldDB" id="A0A084ACM5"/>